<dbReference type="PANTHER" id="PTHR45982:SF1">
    <property type="entry name" value="REGULATOR OF CHROMOSOME CONDENSATION"/>
    <property type="match status" value="1"/>
</dbReference>
<evidence type="ECO:0008006" key="3">
    <source>
        <dbReference type="Google" id="ProtNLM"/>
    </source>
</evidence>
<sequence length="902" mass="93218">MNFFLSTLFILLSFTVQAGGILPMAGFSQPSTLKVKQISTGMDFNCALLEDGSLKCWGKNDNGELGQKTAILVPNADPAQIVWDHMGDVAGEMEKLPSINFGVGKKVLQVSAGGDSTCAIMENSRIKCWGNNSVGQLGYGDTDNRGMTDAEMLALPDVDLGDDSGRPYTALQVSQGSNHTCAILDNSKIKCWGYNNFGMLGIENNDIHGDVPGTMGNNLPFVNLGTDGGGRELKAVQIVAGFALTCALLDDSSVKCWGANFSGQLGEGDTNWKGDGVGEMGNGRPAINLGTGLKARQISTNGEFVCALLNNGQIKCWGNNGNYQVKTGNNTNHIGDQANEMGDNLVALNLGTNVKAIQVAASSDHVCALIDDGGVKCWGYNGYGQLGKGHTNIIGSSAAQMGDNLLPIDLGTNKKAIQISASAYNSCALLSDGSHKCWGVNNMGQLGKGNTSSIGVSAGQMGDSLLPIKMGKRTSRLLRVAGTKAKISHAHQGIKTVESTTNHACAILENLKLKCWGLSGWGELGYSNTTSKGDVAGTMGNALLEVDLGTNAIVKMVAIGQSHTCALMGDSQIKCWGRNTAGALGYGDNTQRGHTTGTMGAALTNINLGANVKALQVTAGYDSSCALLDDSTVKCWGLNSYGQLGQTTSADTNSIPASAIVLGEKVLSISSGVYSNCAILFSGNVKCWGRNNMGQLGQNNTSNYGFTGYAMSSLGNINLGTGRTALSIVIGDEHACAILDNSSVKCWGSNSSGQLGLGTSVAKVGNAAGDMTGLATVNLGSRKAKQLALGTLHTCVLTEIGTVLCWGSNSNGQLGVGNTTSKGTAAADMGTNLVAVDFGAGRFATQISAGLQHTCAVLDDSSVKCWGNGIYGSLGQNGTADIGKTSANEISLLMPINLGTGK</sequence>
<dbReference type="EMBL" id="JAYGJQ010000002">
    <property type="protein sequence ID" value="MEA9357348.1"/>
    <property type="molecule type" value="Genomic_DNA"/>
</dbReference>
<proteinExistence type="predicted"/>
<dbReference type="Proteomes" id="UP001302274">
    <property type="component" value="Unassembled WGS sequence"/>
</dbReference>
<dbReference type="PRINTS" id="PR00633">
    <property type="entry name" value="RCCNDNSATION"/>
</dbReference>
<evidence type="ECO:0000313" key="2">
    <source>
        <dbReference type="Proteomes" id="UP001302274"/>
    </source>
</evidence>
<accession>A0ABU5VWB5</accession>
<organism evidence="1 2">
    <name type="scientific">Bacteriovorax antarcticus</name>
    <dbReference type="NCBI Taxonomy" id="3088717"/>
    <lineage>
        <taxon>Bacteria</taxon>
        <taxon>Pseudomonadati</taxon>
        <taxon>Bdellovibrionota</taxon>
        <taxon>Bacteriovoracia</taxon>
        <taxon>Bacteriovoracales</taxon>
        <taxon>Bacteriovoracaceae</taxon>
        <taxon>Bacteriovorax</taxon>
    </lineage>
</organism>
<dbReference type="Pfam" id="PF13540">
    <property type="entry name" value="RCC1_2"/>
    <property type="match status" value="13"/>
</dbReference>
<dbReference type="InterPro" id="IPR051553">
    <property type="entry name" value="Ran_GTPase-activating"/>
</dbReference>
<dbReference type="RefSeq" id="WP_323577322.1">
    <property type="nucleotide sequence ID" value="NZ_JAYGJQ010000002.1"/>
</dbReference>
<reference evidence="1 2" key="1">
    <citation type="submission" date="2023-11" db="EMBL/GenBank/DDBJ databases">
        <title>A Novel Polar Bacteriovorax (B. antarcticus) Isolated from the Biocrust in Antarctica.</title>
        <authorList>
            <person name="Mun W."/>
            <person name="Choi S.Y."/>
            <person name="Mitchell R.J."/>
        </authorList>
    </citation>
    <scope>NUCLEOTIDE SEQUENCE [LARGE SCALE GENOMIC DNA]</scope>
    <source>
        <strain evidence="1 2">PP10</strain>
    </source>
</reference>
<dbReference type="InterPro" id="IPR000408">
    <property type="entry name" value="Reg_chr_condens"/>
</dbReference>
<dbReference type="InterPro" id="IPR009091">
    <property type="entry name" value="RCC1/BLIP-II"/>
</dbReference>
<comment type="caution">
    <text evidence="1">The sequence shown here is derived from an EMBL/GenBank/DDBJ whole genome shotgun (WGS) entry which is preliminary data.</text>
</comment>
<dbReference type="Gene3D" id="2.130.10.30">
    <property type="entry name" value="Regulator of chromosome condensation 1/beta-lactamase-inhibitor protein II"/>
    <property type="match status" value="4"/>
</dbReference>
<keyword evidence="2" id="KW-1185">Reference proteome</keyword>
<dbReference type="PROSITE" id="PS50012">
    <property type="entry name" value="RCC1_3"/>
    <property type="match status" value="7"/>
</dbReference>
<protein>
    <recommendedName>
        <fullName evidence="3">RCC1 repeat-containing protein</fullName>
    </recommendedName>
</protein>
<evidence type="ECO:0000313" key="1">
    <source>
        <dbReference type="EMBL" id="MEA9357348.1"/>
    </source>
</evidence>
<dbReference type="SUPFAM" id="SSF50985">
    <property type="entry name" value="RCC1/BLIP-II"/>
    <property type="match status" value="3"/>
</dbReference>
<dbReference type="PANTHER" id="PTHR45982">
    <property type="entry name" value="REGULATOR OF CHROMOSOME CONDENSATION"/>
    <property type="match status" value="1"/>
</dbReference>
<gene>
    <name evidence="1" type="ORF">SHI21_14070</name>
</gene>
<name>A0ABU5VWB5_9BACT</name>